<keyword evidence="3" id="KW-1185">Reference proteome</keyword>
<reference evidence="2 3" key="1">
    <citation type="submission" date="2016-10" db="EMBL/GenBank/DDBJ databases">
        <authorList>
            <person name="de Groot N.N."/>
        </authorList>
    </citation>
    <scope>NUCLEOTIDE SEQUENCE [LARGE SCALE GENOMIC DNA]</scope>
    <source>
        <strain evidence="2 3">DSM 18684</strain>
    </source>
</reference>
<dbReference type="InterPro" id="IPR038765">
    <property type="entry name" value="Papain-like_cys_pep_sf"/>
</dbReference>
<dbReference type="SUPFAM" id="SSF54001">
    <property type="entry name" value="Cysteine proteinases"/>
    <property type="match status" value="1"/>
</dbReference>
<evidence type="ECO:0000259" key="1">
    <source>
        <dbReference type="Pfam" id="PF12969"/>
    </source>
</evidence>
<name>A0A1I2WNM3_9SPHI</name>
<dbReference type="AlphaFoldDB" id="A0A1I2WNM3"/>
<sequence>MKHTILFFVYTLIRVVCYAQNDYNTELIPSSLLSRANATIRSEETVVDMRAADNVIYAVKQVITVLNKNGESNAGLVLFYDKSTIIKSVKGEIYNAFGKLHAKFSQNDFIDESAVQNFSLFEDNRIKRFSPSMNTYPYTVVYQYEVRFKQNLIIPTWYPKPADDVSVEKSTYSFICKPADKFRVKSKNLLQQPVESINEKEKRITWTVRNLPGIKSEPYSPHREMYEPFVKIAPEDFTYYNRQSNYTNWQELGKWIYDDLLKDRATLPATTLAVIQNLVKEEKTAQGKVRKIYQYLQDKTRYISVQIGIGGFRPISASEVDRLGYGDCKALVNYMQSLLKAADIVSYYCVVNAGDEKRSLDPSFASMNQANHVILCVPLAGDTTWLECTSQKIPYGFLSNFTDDRIVLACTPSGGKLLRTPKYTAQQNLQKRTANFVLNKNGNINGEVNTVFQGTQYDHHDHIVDKTPSEQEKFLKKVYPINNVNFDKITYTENKDKFPELLENLAMSVNGYGAINNNKLFLPINPFQMKIPIAEVRNRLMPLHLNRGYTDEDNFTYTLTEDLKPVLEPLNKSLQNQFGSYVATTTLKDNVLTYYRKFVLNEGTFTAASYVDFVTFINEVNTAEQQRCVLNLK</sequence>
<dbReference type="RefSeq" id="WP_090993133.1">
    <property type="nucleotide sequence ID" value="NZ_FOPP01000004.1"/>
</dbReference>
<gene>
    <name evidence="2" type="ORF">SAMN04489864_104183</name>
</gene>
<proteinExistence type="predicted"/>
<dbReference type="Gene3D" id="3.10.620.30">
    <property type="match status" value="1"/>
</dbReference>
<accession>A0A1I2WNM3</accession>
<dbReference type="GO" id="GO:0006508">
    <property type="term" value="P:proteolysis"/>
    <property type="evidence" value="ECO:0007669"/>
    <property type="project" value="UniProtKB-KW"/>
</dbReference>
<dbReference type="GO" id="GO:0008233">
    <property type="term" value="F:peptidase activity"/>
    <property type="evidence" value="ECO:0007669"/>
    <property type="project" value="UniProtKB-KW"/>
</dbReference>
<feature type="domain" description="DUF3857" evidence="1">
    <location>
        <begin position="56"/>
        <end position="214"/>
    </location>
</feature>
<dbReference type="InterPro" id="IPR024618">
    <property type="entry name" value="DUF3857"/>
</dbReference>
<dbReference type="Pfam" id="PF12969">
    <property type="entry name" value="DUF3857"/>
    <property type="match status" value="1"/>
</dbReference>
<keyword evidence="2" id="KW-0378">Hydrolase</keyword>
<keyword evidence="2" id="KW-0645">Protease</keyword>
<evidence type="ECO:0000313" key="2">
    <source>
        <dbReference type="EMBL" id="SFH02875.1"/>
    </source>
</evidence>
<dbReference type="OrthoDB" id="8595007at2"/>
<dbReference type="EMBL" id="FOPP01000004">
    <property type="protein sequence ID" value="SFH02875.1"/>
    <property type="molecule type" value="Genomic_DNA"/>
</dbReference>
<organism evidence="2 3">
    <name type="scientific">Pedobacter insulae</name>
    <dbReference type="NCBI Taxonomy" id="414048"/>
    <lineage>
        <taxon>Bacteria</taxon>
        <taxon>Pseudomonadati</taxon>
        <taxon>Bacteroidota</taxon>
        <taxon>Sphingobacteriia</taxon>
        <taxon>Sphingobacteriales</taxon>
        <taxon>Sphingobacteriaceae</taxon>
        <taxon>Pedobacter</taxon>
    </lineage>
</organism>
<dbReference type="Proteomes" id="UP000199666">
    <property type="component" value="Unassembled WGS sequence"/>
</dbReference>
<dbReference type="Gene3D" id="2.60.40.3140">
    <property type="match status" value="1"/>
</dbReference>
<dbReference type="STRING" id="414048.SAMN04489864_104183"/>
<protein>
    <submittedName>
        <fullName evidence="2">Transglutaminase-like enzyme, putative cysteine protease</fullName>
    </submittedName>
</protein>
<dbReference type="Gene3D" id="2.60.120.1130">
    <property type="match status" value="1"/>
</dbReference>
<evidence type="ECO:0000313" key="3">
    <source>
        <dbReference type="Proteomes" id="UP000199666"/>
    </source>
</evidence>